<reference evidence="4" key="1">
    <citation type="submission" date="2018-01" db="EMBL/GenBank/DDBJ databases">
        <title>Testimony of 'menage a trois' revealed by the proteome of Megavirus virophage.</title>
        <authorList>
            <person name="Jeudy S."/>
            <person name="Bertaux L."/>
            <person name="Alempic J.-M."/>
            <person name="Lartigue A."/>
            <person name="Legendre M."/>
            <person name="Philippe N."/>
            <person name="Beucher L."/>
            <person name="Biondi E."/>
            <person name="Juul S."/>
            <person name="Turner D."/>
            <person name="Coute Y."/>
            <person name="Claverie J.-M."/>
            <person name="Abergel C."/>
        </authorList>
    </citation>
    <scope>NUCLEOTIDE SEQUENCE [LARGE SCALE GENOMIC DNA]</scope>
</reference>
<evidence type="ECO:0000256" key="1">
    <source>
        <dbReference type="ARBA" id="ARBA00023157"/>
    </source>
</evidence>
<evidence type="ECO:0000313" key="3">
    <source>
        <dbReference type="EMBL" id="AVL94974.1"/>
    </source>
</evidence>
<feature type="domain" description="Thioredoxin" evidence="2">
    <location>
        <begin position="1"/>
        <end position="108"/>
    </location>
</feature>
<dbReference type="PROSITE" id="PS00194">
    <property type="entry name" value="THIOREDOXIN_1"/>
    <property type="match status" value="1"/>
</dbReference>
<dbReference type="PRINTS" id="PR00421">
    <property type="entry name" value="THIOREDOXIN"/>
</dbReference>
<dbReference type="Pfam" id="PF00085">
    <property type="entry name" value="Thioredoxin"/>
    <property type="match status" value="1"/>
</dbReference>
<dbReference type="PROSITE" id="PS51352">
    <property type="entry name" value="THIOREDOXIN_2"/>
    <property type="match status" value="1"/>
</dbReference>
<dbReference type="SUPFAM" id="SSF52833">
    <property type="entry name" value="Thioredoxin-like"/>
    <property type="match status" value="1"/>
</dbReference>
<dbReference type="InterPro" id="IPR017937">
    <property type="entry name" value="Thioredoxin_CS"/>
</dbReference>
<accession>A0A2P1EM49</accession>
<keyword evidence="1" id="KW-1015">Disulfide bond</keyword>
<evidence type="ECO:0000259" key="2">
    <source>
        <dbReference type="PROSITE" id="PS51352"/>
    </source>
</evidence>
<gene>
    <name evidence="3" type="ORF">mc_588</name>
</gene>
<dbReference type="InterPro" id="IPR013766">
    <property type="entry name" value="Thioredoxin_domain"/>
</dbReference>
<organism evidence="3 4">
    <name type="scientific">Moumouvirus australiensis</name>
    <dbReference type="NCBI Taxonomy" id="2109587"/>
    <lineage>
        <taxon>Viruses</taxon>
        <taxon>Varidnaviria</taxon>
        <taxon>Bamfordvirae</taxon>
        <taxon>Nucleocytoviricota</taxon>
        <taxon>Megaviricetes</taxon>
        <taxon>Imitervirales</taxon>
        <taxon>Mimiviridae</taxon>
        <taxon>Megamimivirinae</taxon>
        <taxon>Moumouvirus</taxon>
        <taxon>Moumouvirus australiense</taxon>
    </lineage>
</organism>
<sequence>MVKEITSSQEFIEAIGNDTTGLVVIDFYTTWCGPCKAMVPYYENLSKKYPNVNFCKLNAESENNISVSDACEIDAFPTFCFFKGGKYVTRIKGADPNKLESLVKDLIKQ</sequence>
<protein>
    <submittedName>
        <fullName evidence="3">Thioredoxin</fullName>
    </submittedName>
</protein>
<dbReference type="GO" id="GO:0015035">
    <property type="term" value="F:protein-disulfide reductase activity"/>
    <property type="evidence" value="ECO:0007669"/>
    <property type="project" value="InterPro"/>
</dbReference>
<dbReference type="PIRSF" id="PIRSF000077">
    <property type="entry name" value="Thioredoxin"/>
    <property type="match status" value="1"/>
</dbReference>
<dbReference type="PANTHER" id="PTHR46115">
    <property type="entry name" value="THIOREDOXIN-LIKE PROTEIN 1"/>
    <property type="match status" value="1"/>
</dbReference>
<proteinExistence type="predicted"/>
<evidence type="ECO:0000313" key="4">
    <source>
        <dbReference type="Proteomes" id="UP000289600"/>
    </source>
</evidence>
<keyword evidence="4" id="KW-1185">Reference proteome</keyword>
<dbReference type="Gene3D" id="3.40.30.10">
    <property type="entry name" value="Glutaredoxin"/>
    <property type="match status" value="1"/>
</dbReference>
<dbReference type="Proteomes" id="UP000289600">
    <property type="component" value="Segment"/>
</dbReference>
<dbReference type="EMBL" id="MG807320">
    <property type="protein sequence ID" value="AVL94974.1"/>
    <property type="molecule type" value="Genomic_DNA"/>
</dbReference>
<dbReference type="CDD" id="cd02947">
    <property type="entry name" value="TRX_family"/>
    <property type="match status" value="1"/>
</dbReference>
<dbReference type="InterPro" id="IPR036249">
    <property type="entry name" value="Thioredoxin-like_sf"/>
</dbReference>
<dbReference type="InterPro" id="IPR005746">
    <property type="entry name" value="Thioredoxin"/>
</dbReference>
<name>A0A2P1EM49_9VIRU</name>